<evidence type="ECO:0000259" key="9">
    <source>
        <dbReference type="PROSITE" id="PS51032"/>
    </source>
</evidence>
<dbReference type="PROSITE" id="PS51032">
    <property type="entry name" value="AP2_ERF"/>
    <property type="match status" value="1"/>
</dbReference>
<comment type="caution">
    <text evidence="10">The sequence shown here is derived from an EMBL/GenBank/DDBJ whole genome shotgun (WGS) entry which is preliminary data.</text>
</comment>
<evidence type="ECO:0000313" key="11">
    <source>
        <dbReference type="Proteomes" id="UP001345219"/>
    </source>
</evidence>
<dbReference type="PANTHER" id="PTHR31677:SF49">
    <property type="entry name" value="ETHYLENE-RESPONSIVE TRANSCRIPTION FACTOR ERF086"/>
    <property type="match status" value="1"/>
</dbReference>
<accession>A0AAN7K638</accession>
<dbReference type="EMBL" id="JAXIOK010000011">
    <property type="protein sequence ID" value="KAK4759164.1"/>
    <property type="molecule type" value="Genomic_DNA"/>
</dbReference>
<evidence type="ECO:0000256" key="2">
    <source>
        <dbReference type="ARBA" id="ARBA00022745"/>
    </source>
</evidence>
<reference evidence="10 11" key="1">
    <citation type="journal article" date="2023" name="Hortic Res">
        <title>Pangenome of water caltrop reveals structural variations and asymmetric subgenome divergence after allopolyploidization.</title>
        <authorList>
            <person name="Zhang X."/>
            <person name="Chen Y."/>
            <person name="Wang L."/>
            <person name="Yuan Y."/>
            <person name="Fang M."/>
            <person name="Shi L."/>
            <person name="Lu R."/>
            <person name="Comes H.P."/>
            <person name="Ma Y."/>
            <person name="Chen Y."/>
            <person name="Huang G."/>
            <person name="Zhou Y."/>
            <person name="Zheng Z."/>
            <person name="Qiu Y."/>
        </authorList>
    </citation>
    <scope>NUCLEOTIDE SEQUENCE [LARGE SCALE GENOMIC DNA]</scope>
    <source>
        <tissue evidence="10">Roots</tissue>
    </source>
</reference>
<evidence type="ECO:0000256" key="8">
    <source>
        <dbReference type="SAM" id="MobiDB-lite"/>
    </source>
</evidence>
<keyword evidence="2" id="KW-0936">Ethylene signaling pathway</keyword>
<keyword evidence="11" id="KW-1185">Reference proteome</keyword>
<dbReference type="Gene3D" id="3.30.730.10">
    <property type="entry name" value="AP2/ERF domain"/>
    <property type="match status" value="1"/>
</dbReference>
<dbReference type="FunFam" id="3.30.730.10:FF:000001">
    <property type="entry name" value="Ethylene-responsive transcription factor 2"/>
    <property type="match status" value="1"/>
</dbReference>
<dbReference type="PRINTS" id="PR00367">
    <property type="entry name" value="ETHRSPELEMNT"/>
</dbReference>
<evidence type="ECO:0000256" key="6">
    <source>
        <dbReference type="ARBA" id="ARBA00023242"/>
    </source>
</evidence>
<feature type="region of interest" description="Disordered" evidence="8">
    <location>
        <begin position="257"/>
        <end position="283"/>
    </location>
</feature>
<dbReference type="SMART" id="SM00380">
    <property type="entry name" value="AP2"/>
    <property type="match status" value="1"/>
</dbReference>
<gene>
    <name evidence="10" type="ORF">SAY87_022295</name>
</gene>
<dbReference type="GO" id="GO:0003677">
    <property type="term" value="F:DNA binding"/>
    <property type="evidence" value="ECO:0007669"/>
    <property type="project" value="UniProtKB-KW"/>
</dbReference>
<dbReference type="AlphaFoldDB" id="A0AAN7K638"/>
<dbReference type="Pfam" id="PF00847">
    <property type="entry name" value="AP2"/>
    <property type="match status" value="1"/>
</dbReference>
<dbReference type="GO" id="GO:0009873">
    <property type="term" value="P:ethylene-activated signaling pathway"/>
    <property type="evidence" value="ECO:0007669"/>
    <property type="project" value="UniProtKB-KW"/>
</dbReference>
<dbReference type="SUPFAM" id="SSF54171">
    <property type="entry name" value="DNA-binding domain"/>
    <property type="match status" value="1"/>
</dbReference>
<comment type="subcellular location">
    <subcellularLocation>
        <location evidence="1">Nucleus</location>
    </subcellularLocation>
</comment>
<dbReference type="PANTHER" id="PTHR31677">
    <property type="entry name" value="AP2 DOMAIN CLASS TRANSCRIPTION FACTOR"/>
    <property type="match status" value="1"/>
</dbReference>
<dbReference type="InterPro" id="IPR001471">
    <property type="entry name" value="AP2/ERF_dom"/>
</dbReference>
<dbReference type="Proteomes" id="UP001345219">
    <property type="component" value="Chromosome 17"/>
</dbReference>
<comment type="similarity">
    <text evidence="7">Belongs to the AP2/ERF transcription factor family. ERF subfamily.</text>
</comment>
<evidence type="ECO:0000256" key="4">
    <source>
        <dbReference type="ARBA" id="ARBA00023125"/>
    </source>
</evidence>
<dbReference type="GO" id="GO:0003700">
    <property type="term" value="F:DNA-binding transcription factor activity"/>
    <property type="evidence" value="ECO:0007669"/>
    <property type="project" value="InterPro"/>
</dbReference>
<evidence type="ECO:0000256" key="7">
    <source>
        <dbReference type="ARBA" id="ARBA00024343"/>
    </source>
</evidence>
<keyword evidence="4" id="KW-0238">DNA-binding</keyword>
<keyword evidence="6" id="KW-0539">Nucleus</keyword>
<dbReference type="GO" id="GO:0005634">
    <property type="term" value="C:nucleus"/>
    <property type="evidence" value="ECO:0007669"/>
    <property type="project" value="UniProtKB-SubCell"/>
</dbReference>
<keyword evidence="5" id="KW-0804">Transcription</keyword>
<feature type="compositionally biased region" description="Basic and acidic residues" evidence="8">
    <location>
        <begin position="260"/>
        <end position="274"/>
    </location>
</feature>
<dbReference type="InterPro" id="IPR036955">
    <property type="entry name" value="AP2/ERF_dom_sf"/>
</dbReference>
<protein>
    <recommendedName>
        <fullName evidence="9">AP2/ERF domain-containing protein</fullName>
    </recommendedName>
</protein>
<dbReference type="InterPro" id="IPR016177">
    <property type="entry name" value="DNA-bd_dom_sf"/>
</dbReference>
<sequence length="349" mass="37753">MSSSKNIDHSPDSPAGIMYGEAGTGGSGFCLLQRNPASCSPMAHPGERRGRKKQVAEPGRFLGVRRRPWGRYAAEIRDPTTKERHWLGTFDTAQEAALAYDRAALSMKGVQARTNFIYSHDPHINAPSGGGGHHFPHHSSVFFGAPSSFEQALAMPPPPPPAPAPALQINQNAVITRRPSHFHRQQGGALSNVPEIDSSSAHEVDFFESNRNSGYLNCIVPESCLKPPKPESSSMPSSVPTGGAIDVDHDDSHFITFDISSHEGGRSRSSDGRDPMMGQGIAWGRDDHSIMGWERSGDIEDVIGRYNAYGGRYSYSGDCYHGGSSSSSCSPSFSTSYGESDDYGYRSLF</sequence>
<evidence type="ECO:0000256" key="1">
    <source>
        <dbReference type="ARBA" id="ARBA00004123"/>
    </source>
</evidence>
<evidence type="ECO:0000313" key="10">
    <source>
        <dbReference type="EMBL" id="KAK4759164.1"/>
    </source>
</evidence>
<dbReference type="CDD" id="cd00018">
    <property type="entry name" value="AP2"/>
    <property type="match status" value="1"/>
</dbReference>
<name>A0AAN7K638_9MYRT</name>
<evidence type="ECO:0000256" key="5">
    <source>
        <dbReference type="ARBA" id="ARBA00023163"/>
    </source>
</evidence>
<feature type="domain" description="AP2/ERF" evidence="9">
    <location>
        <begin position="60"/>
        <end position="117"/>
    </location>
</feature>
<keyword evidence="3" id="KW-0805">Transcription regulation</keyword>
<organism evidence="10 11">
    <name type="scientific">Trapa incisa</name>
    <dbReference type="NCBI Taxonomy" id="236973"/>
    <lineage>
        <taxon>Eukaryota</taxon>
        <taxon>Viridiplantae</taxon>
        <taxon>Streptophyta</taxon>
        <taxon>Embryophyta</taxon>
        <taxon>Tracheophyta</taxon>
        <taxon>Spermatophyta</taxon>
        <taxon>Magnoliopsida</taxon>
        <taxon>eudicotyledons</taxon>
        <taxon>Gunneridae</taxon>
        <taxon>Pentapetalae</taxon>
        <taxon>rosids</taxon>
        <taxon>malvids</taxon>
        <taxon>Myrtales</taxon>
        <taxon>Lythraceae</taxon>
        <taxon>Trapa</taxon>
    </lineage>
</organism>
<evidence type="ECO:0000256" key="3">
    <source>
        <dbReference type="ARBA" id="ARBA00023015"/>
    </source>
</evidence>
<proteinExistence type="inferred from homology"/>